<keyword evidence="2" id="KW-0472">Membrane</keyword>
<keyword evidence="6" id="KW-1185">Reference proteome</keyword>
<evidence type="ECO:0000256" key="2">
    <source>
        <dbReference type="ARBA" id="ARBA00023136"/>
    </source>
</evidence>
<dbReference type="PANTHER" id="PTHR35603">
    <property type="match status" value="1"/>
</dbReference>
<gene>
    <name evidence="5" type="ORF">F506_00855</name>
</gene>
<evidence type="ECO:0000313" key="5">
    <source>
        <dbReference type="EMBL" id="AKZ61407.1"/>
    </source>
</evidence>
<comment type="subcellular location">
    <subcellularLocation>
        <location evidence="1">Membrane</location>
    </subcellularLocation>
</comment>
<dbReference type="Pfam" id="PF05433">
    <property type="entry name" value="Rick_17kDa_Anti"/>
    <property type="match status" value="1"/>
</dbReference>
<dbReference type="InterPro" id="IPR051407">
    <property type="entry name" value="Bact_OM_lipoprot/Surf_antigen"/>
</dbReference>
<evidence type="ECO:0000259" key="4">
    <source>
        <dbReference type="Pfam" id="PF05433"/>
    </source>
</evidence>
<feature type="signal peptide" evidence="3">
    <location>
        <begin position="1"/>
        <end position="23"/>
    </location>
</feature>
<organism evidence="5 6">
    <name type="scientific">Herbaspirillum hiltneri N3</name>
    <dbReference type="NCBI Taxonomy" id="1262470"/>
    <lineage>
        <taxon>Bacteria</taxon>
        <taxon>Pseudomonadati</taxon>
        <taxon>Pseudomonadota</taxon>
        <taxon>Betaproteobacteria</taxon>
        <taxon>Burkholderiales</taxon>
        <taxon>Oxalobacteraceae</taxon>
        <taxon>Herbaspirillum</taxon>
    </lineage>
</organism>
<accession>A0ABN4HS83</accession>
<dbReference type="PANTHER" id="PTHR35603:SF2">
    <property type="entry name" value="OUTER MEMBRANE LIPOPROTEIN"/>
    <property type="match status" value="1"/>
</dbReference>
<evidence type="ECO:0000313" key="6">
    <source>
        <dbReference type="Proteomes" id="UP000063429"/>
    </source>
</evidence>
<dbReference type="EMBL" id="CP011409">
    <property type="protein sequence ID" value="AKZ61407.1"/>
    <property type="molecule type" value="Genomic_DNA"/>
</dbReference>
<dbReference type="InterPro" id="IPR008816">
    <property type="entry name" value="Gly_zipper_2TM_dom"/>
</dbReference>
<dbReference type="Proteomes" id="UP000063429">
    <property type="component" value="Chromosome"/>
</dbReference>
<protein>
    <submittedName>
        <fullName evidence="5">Membrane protein</fullName>
    </submittedName>
</protein>
<proteinExistence type="predicted"/>
<evidence type="ECO:0000256" key="3">
    <source>
        <dbReference type="SAM" id="SignalP"/>
    </source>
</evidence>
<name>A0ABN4HS83_9BURK</name>
<keyword evidence="3" id="KW-0732">Signal</keyword>
<reference evidence="6" key="1">
    <citation type="journal article" date="2015" name="Genome Announc.">
        <title>Complete Genome Sequence of Herbaspirillum hiltneri N3 (DSM 17495), Isolated from Surface-Sterilized Wheat Roots.</title>
        <authorList>
            <person name="Guizelini D."/>
            <person name="Saizaki P.M."/>
            <person name="Coimbra N.A."/>
            <person name="Weiss V.A."/>
            <person name="Faoro H."/>
            <person name="Sfeir M.Z."/>
            <person name="Baura V.A."/>
            <person name="Monteiro R.A."/>
            <person name="Chubatsu L.S."/>
            <person name="Souza E.M."/>
            <person name="Cruz L.M."/>
            <person name="Pedrosa F.O."/>
            <person name="Raittz R.T."/>
            <person name="Marchaukoski J.N."/>
            <person name="Steffens M.B."/>
        </authorList>
    </citation>
    <scope>NUCLEOTIDE SEQUENCE [LARGE SCALE GENOMIC DNA]</scope>
    <source>
        <strain evidence="6">N3</strain>
    </source>
</reference>
<dbReference type="RefSeq" id="WP_053194882.1">
    <property type="nucleotide sequence ID" value="NZ_CP011409.1"/>
</dbReference>
<feature type="domain" description="Glycine zipper 2TM" evidence="4">
    <location>
        <begin position="63"/>
        <end position="104"/>
    </location>
</feature>
<sequence length="151" mass="15470">MKHHYISLLAIGLSMLAILNGCAGPDYRSQPNNAGAPPPSYSYNTTGVIEAIDVAHENSSGVGGTLIGGAVGGLLGNQIGSGSGRTAATVAGAVGGAVVGNQVQKNHGGREVYNIRVRMNDGSTQTFAQDSAGDLRIGDRVRLDGGRVYRY</sequence>
<feature type="chain" id="PRO_5045746875" evidence="3">
    <location>
        <begin position="24"/>
        <end position="151"/>
    </location>
</feature>
<evidence type="ECO:0000256" key="1">
    <source>
        <dbReference type="ARBA" id="ARBA00004370"/>
    </source>
</evidence>